<reference evidence="1 2" key="1">
    <citation type="submission" date="2019-02" db="EMBL/GenBank/DDBJ databases">
        <title>Deep-cultivation of Planctomycetes and their phenomic and genomic characterization uncovers novel biology.</title>
        <authorList>
            <person name="Wiegand S."/>
            <person name="Jogler M."/>
            <person name="Boedeker C."/>
            <person name="Pinto D."/>
            <person name="Vollmers J."/>
            <person name="Rivas-Marin E."/>
            <person name="Kohn T."/>
            <person name="Peeters S.H."/>
            <person name="Heuer A."/>
            <person name="Rast P."/>
            <person name="Oberbeckmann S."/>
            <person name="Bunk B."/>
            <person name="Jeske O."/>
            <person name="Meyerdierks A."/>
            <person name="Storesund J.E."/>
            <person name="Kallscheuer N."/>
            <person name="Luecker S."/>
            <person name="Lage O.M."/>
            <person name="Pohl T."/>
            <person name="Merkel B.J."/>
            <person name="Hornburger P."/>
            <person name="Mueller R.-W."/>
            <person name="Bruemmer F."/>
            <person name="Labrenz M."/>
            <person name="Spormann A.M."/>
            <person name="Op den Camp H."/>
            <person name="Overmann J."/>
            <person name="Amann R."/>
            <person name="Jetten M.S.M."/>
            <person name="Mascher T."/>
            <person name="Medema M.H."/>
            <person name="Devos D.P."/>
            <person name="Kaster A.-K."/>
            <person name="Ovreas L."/>
            <person name="Rohde M."/>
            <person name="Galperin M.Y."/>
            <person name="Jogler C."/>
        </authorList>
    </citation>
    <scope>NUCLEOTIDE SEQUENCE [LARGE SCALE GENOMIC DNA]</scope>
    <source>
        <strain evidence="1 2">HG15A2</strain>
    </source>
</reference>
<evidence type="ECO:0000313" key="1">
    <source>
        <dbReference type="EMBL" id="QDT01492.1"/>
    </source>
</evidence>
<organism evidence="1 2">
    <name type="scientific">Adhaeretor mobilis</name>
    <dbReference type="NCBI Taxonomy" id="1930276"/>
    <lineage>
        <taxon>Bacteria</taxon>
        <taxon>Pseudomonadati</taxon>
        <taxon>Planctomycetota</taxon>
        <taxon>Planctomycetia</taxon>
        <taxon>Pirellulales</taxon>
        <taxon>Lacipirellulaceae</taxon>
        <taxon>Adhaeretor</taxon>
    </lineage>
</organism>
<dbReference type="EMBL" id="CP036263">
    <property type="protein sequence ID" value="QDT01492.1"/>
    <property type="molecule type" value="Genomic_DNA"/>
</dbReference>
<sequence>MCLQAIGNVRLRHHHRRHPGTAHGLFRPKWRIKNNQPDERLVVFNVYREPGTQALACLFLR</sequence>
<evidence type="ECO:0000313" key="2">
    <source>
        <dbReference type="Proteomes" id="UP000319852"/>
    </source>
</evidence>
<keyword evidence="2" id="KW-1185">Reference proteome</keyword>
<protein>
    <submittedName>
        <fullName evidence="1">Uncharacterized protein</fullName>
    </submittedName>
</protein>
<accession>A0A517N2Y0</accession>
<dbReference type="AlphaFoldDB" id="A0A517N2Y0"/>
<dbReference type="Proteomes" id="UP000319852">
    <property type="component" value="Chromosome"/>
</dbReference>
<dbReference type="KEGG" id="amob:HG15A2_48340"/>
<proteinExistence type="predicted"/>
<gene>
    <name evidence="1" type="ORF">HG15A2_48340</name>
</gene>
<name>A0A517N2Y0_9BACT</name>